<evidence type="ECO:0000256" key="3">
    <source>
        <dbReference type="ARBA" id="ARBA00022723"/>
    </source>
</evidence>
<dbReference type="InterPro" id="IPR036396">
    <property type="entry name" value="Cyt_P450_sf"/>
</dbReference>
<proteinExistence type="inferred from homology"/>
<evidence type="ECO:0000256" key="7">
    <source>
        <dbReference type="PIRSR" id="PIRSR602403-1"/>
    </source>
</evidence>
<keyword evidence="5 7" id="KW-0408">Iron</keyword>
<evidence type="ECO:0000256" key="1">
    <source>
        <dbReference type="ARBA" id="ARBA00001971"/>
    </source>
</evidence>
<sequence length="434" mass="49205">MPVAPQVDPILGLDSFFELLRAMKAFKLVEYYASCFARNGNTYYSLTLGRKLIMTCDRENIKSILTNMEAWPIAGPRLYMVLPVLGPHSIFSSNGPIWHEARSTIRPSFTRDQVADLAWFNKHIDNLLAAIPADGTTFDIQDLLLKMTMDSSTDFMLGYSTNSLLQTSPEGSQFLSDFDRHYQALEPFSLRRAINKGAKDSSVAAPERSYIFLDELLKLNVPEEYVIDQILSIIIAGRDTTAIATAAVFYYLARDPESVRRIREEIAQLGVDNPSWEELRGMRFLNNVVRESLWLFPPIPLNSREAGKETVLPHGGGPDGKSPALVPKGTPVRWSLYSLHRNKEVHGPDADEFRPDRWESLRLGWDYIPFHGGPQICLGQQFSLSQMAYLLYMFFKTFRGIEAHEEGEMLLHYQTASPWKEAIIESNRLSNGCK</sequence>
<dbReference type="EMBL" id="JAULSV010000001">
    <property type="protein sequence ID" value="KAK0656480.1"/>
    <property type="molecule type" value="Genomic_DNA"/>
</dbReference>
<reference evidence="8" key="1">
    <citation type="submission" date="2023-06" db="EMBL/GenBank/DDBJ databases">
        <title>Genome-scale phylogeny and comparative genomics of the fungal order Sordariales.</title>
        <authorList>
            <consortium name="Lawrence Berkeley National Laboratory"/>
            <person name="Hensen N."/>
            <person name="Bonometti L."/>
            <person name="Westerberg I."/>
            <person name="Brannstrom I.O."/>
            <person name="Guillou S."/>
            <person name="Cros-Aarteil S."/>
            <person name="Calhoun S."/>
            <person name="Haridas S."/>
            <person name="Kuo A."/>
            <person name="Mondo S."/>
            <person name="Pangilinan J."/>
            <person name="Riley R."/>
            <person name="Labutti K."/>
            <person name="Andreopoulos B."/>
            <person name="Lipzen A."/>
            <person name="Chen C."/>
            <person name="Yanf M."/>
            <person name="Daum C."/>
            <person name="Ng V."/>
            <person name="Clum A."/>
            <person name="Steindorff A."/>
            <person name="Ohm R."/>
            <person name="Martin F."/>
            <person name="Silar P."/>
            <person name="Natvig D."/>
            <person name="Lalanne C."/>
            <person name="Gautier V."/>
            <person name="Ament-Velasquez S.L."/>
            <person name="Kruys A."/>
            <person name="Hutchinson M.I."/>
            <person name="Powell A.J."/>
            <person name="Barry K."/>
            <person name="Miller A.N."/>
            <person name="Grigoriev I.V."/>
            <person name="Debuchy R."/>
            <person name="Gladieux P."/>
            <person name="Thoren M.H."/>
            <person name="Johannesson H."/>
        </authorList>
    </citation>
    <scope>NUCLEOTIDE SEQUENCE</scope>
    <source>
        <strain evidence="8">SMH2532-1</strain>
    </source>
</reference>
<dbReference type="PANTHER" id="PTHR24287">
    <property type="entry name" value="P450, PUTATIVE (EUROFUNG)-RELATED"/>
    <property type="match status" value="1"/>
</dbReference>
<keyword evidence="6" id="KW-0503">Monooxygenase</keyword>
<dbReference type="Proteomes" id="UP001174936">
    <property type="component" value="Unassembled WGS sequence"/>
</dbReference>
<comment type="similarity">
    <text evidence="2">Belongs to the cytochrome P450 family.</text>
</comment>
<dbReference type="GO" id="GO:0016705">
    <property type="term" value="F:oxidoreductase activity, acting on paired donors, with incorporation or reduction of molecular oxygen"/>
    <property type="evidence" value="ECO:0007669"/>
    <property type="project" value="InterPro"/>
</dbReference>
<evidence type="ECO:0000256" key="2">
    <source>
        <dbReference type="ARBA" id="ARBA00010617"/>
    </source>
</evidence>
<dbReference type="Pfam" id="PF00067">
    <property type="entry name" value="p450"/>
    <property type="match status" value="2"/>
</dbReference>
<dbReference type="InterPro" id="IPR047146">
    <property type="entry name" value="Cyt_P450_E_CYP52_fungi"/>
</dbReference>
<keyword evidence="3 7" id="KW-0479">Metal-binding</keyword>
<keyword evidence="9" id="KW-1185">Reference proteome</keyword>
<dbReference type="GO" id="GO:0020037">
    <property type="term" value="F:heme binding"/>
    <property type="evidence" value="ECO:0007669"/>
    <property type="project" value="InterPro"/>
</dbReference>
<comment type="cofactor">
    <cofactor evidence="1 7">
        <name>heme</name>
        <dbReference type="ChEBI" id="CHEBI:30413"/>
    </cofactor>
</comment>
<evidence type="ECO:0000256" key="6">
    <source>
        <dbReference type="ARBA" id="ARBA00023033"/>
    </source>
</evidence>
<accession>A0AA40CYP3</accession>
<dbReference type="PRINTS" id="PR00465">
    <property type="entry name" value="EP450IV"/>
</dbReference>
<dbReference type="CDD" id="cd11063">
    <property type="entry name" value="CYP52"/>
    <property type="match status" value="1"/>
</dbReference>
<gene>
    <name evidence="8" type="ORF">B0T16DRAFT_425046</name>
</gene>
<name>A0AA40CYP3_9PEZI</name>
<dbReference type="PRINTS" id="PR00385">
    <property type="entry name" value="P450"/>
</dbReference>
<dbReference type="GO" id="GO:0005506">
    <property type="term" value="F:iron ion binding"/>
    <property type="evidence" value="ECO:0007669"/>
    <property type="project" value="InterPro"/>
</dbReference>
<evidence type="ECO:0000256" key="5">
    <source>
        <dbReference type="ARBA" id="ARBA00023004"/>
    </source>
</evidence>
<evidence type="ECO:0000313" key="8">
    <source>
        <dbReference type="EMBL" id="KAK0656480.1"/>
    </source>
</evidence>
<protein>
    <submittedName>
        <fullName evidence="8">Cytochrome P450</fullName>
    </submittedName>
</protein>
<dbReference type="GO" id="GO:0004497">
    <property type="term" value="F:monooxygenase activity"/>
    <property type="evidence" value="ECO:0007669"/>
    <property type="project" value="UniProtKB-KW"/>
</dbReference>
<dbReference type="InterPro" id="IPR001128">
    <property type="entry name" value="Cyt_P450"/>
</dbReference>
<organism evidence="8 9">
    <name type="scientific">Cercophora newfieldiana</name>
    <dbReference type="NCBI Taxonomy" id="92897"/>
    <lineage>
        <taxon>Eukaryota</taxon>
        <taxon>Fungi</taxon>
        <taxon>Dikarya</taxon>
        <taxon>Ascomycota</taxon>
        <taxon>Pezizomycotina</taxon>
        <taxon>Sordariomycetes</taxon>
        <taxon>Sordariomycetidae</taxon>
        <taxon>Sordariales</taxon>
        <taxon>Lasiosphaeriaceae</taxon>
        <taxon>Cercophora</taxon>
    </lineage>
</organism>
<dbReference type="SUPFAM" id="SSF48264">
    <property type="entry name" value="Cytochrome P450"/>
    <property type="match status" value="1"/>
</dbReference>
<feature type="binding site" description="axial binding residue" evidence="7">
    <location>
        <position position="377"/>
    </location>
    <ligand>
        <name>heme</name>
        <dbReference type="ChEBI" id="CHEBI:30413"/>
    </ligand>
    <ligandPart>
        <name>Fe</name>
        <dbReference type="ChEBI" id="CHEBI:18248"/>
    </ligandPart>
</feature>
<dbReference type="Gene3D" id="1.10.630.10">
    <property type="entry name" value="Cytochrome P450"/>
    <property type="match status" value="1"/>
</dbReference>
<evidence type="ECO:0000256" key="4">
    <source>
        <dbReference type="ARBA" id="ARBA00023002"/>
    </source>
</evidence>
<dbReference type="PANTHER" id="PTHR24287:SF17">
    <property type="entry name" value="P450, PUTATIVE (EUROFUNG)-RELATED"/>
    <property type="match status" value="1"/>
</dbReference>
<dbReference type="InterPro" id="IPR002403">
    <property type="entry name" value="Cyt_P450_E_grp-IV"/>
</dbReference>
<evidence type="ECO:0000313" key="9">
    <source>
        <dbReference type="Proteomes" id="UP001174936"/>
    </source>
</evidence>
<dbReference type="AlphaFoldDB" id="A0AA40CYP3"/>
<keyword evidence="7" id="KW-0349">Heme</keyword>
<keyword evidence="4" id="KW-0560">Oxidoreductase</keyword>
<comment type="caution">
    <text evidence="8">The sequence shown here is derived from an EMBL/GenBank/DDBJ whole genome shotgun (WGS) entry which is preliminary data.</text>
</comment>